<evidence type="ECO:0000313" key="3">
    <source>
        <dbReference type="Proteomes" id="UP000620104"/>
    </source>
</evidence>
<proteinExistence type="predicted"/>
<evidence type="ECO:0000313" key="2">
    <source>
        <dbReference type="EMBL" id="GHJ88038.1"/>
    </source>
</evidence>
<dbReference type="EMBL" id="BLZA01000028">
    <property type="protein sequence ID" value="GHJ88038.1"/>
    <property type="molecule type" value="Genomic_DNA"/>
</dbReference>
<evidence type="ECO:0000256" key="1">
    <source>
        <dbReference type="SAM" id="MobiDB-lite"/>
    </source>
</evidence>
<reference evidence="2" key="1">
    <citation type="submission" date="2020-07" db="EMBL/GenBank/DDBJ databases">
        <title>Draft Genome Sequence of a Deep-Sea Yeast, Naganishia (Cryptococcus) liquefaciens strain N6.</title>
        <authorList>
            <person name="Han Y.W."/>
            <person name="Kajitani R."/>
            <person name="Morimoto H."/>
            <person name="Parhat M."/>
            <person name="Tsubouchi H."/>
            <person name="Bakenova O."/>
            <person name="Ogata M."/>
            <person name="Argunhan B."/>
            <person name="Aoki R."/>
            <person name="Kajiwara S."/>
            <person name="Itoh T."/>
            <person name="Iwasaki H."/>
        </authorList>
    </citation>
    <scope>NUCLEOTIDE SEQUENCE</scope>
    <source>
        <strain evidence="2">N6</strain>
    </source>
</reference>
<dbReference type="Proteomes" id="UP000620104">
    <property type="component" value="Unassembled WGS sequence"/>
</dbReference>
<gene>
    <name evidence="2" type="ORF">NliqN6_4440</name>
</gene>
<feature type="region of interest" description="Disordered" evidence="1">
    <location>
        <begin position="185"/>
        <end position="208"/>
    </location>
</feature>
<feature type="compositionally biased region" description="Basic and acidic residues" evidence="1">
    <location>
        <begin position="196"/>
        <end position="208"/>
    </location>
</feature>
<dbReference type="AlphaFoldDB" id="A0A8H3TWA6"/>
<name>A0A8H3TWA6_9TREE</name>
<accession>A0A8H3TWA6</accession>
<sequence length="208" mass="23591">MDLNTADQLFRQSLLAQRDARDLQTAMTDSVDDSYGKETVAEGLSYQSFLNPKSFSNTSAGESPWQANSAKGSKISFWVFKNGDSSPLEKESLTVKKLEQKIPLPNRWLCSVRQEWYNKHGPLDPDAQHWPPIKVSRPDKSESWILYPSWNGKVTLQTATQNVQLAPVWEPSQELQHRLLRSMVYSKPKKIGPGTSREDSEHGSQTEE</sequence>
<comment type="caution">
    <text evidence="2">The sequence shown here is derived from an EMBL/GenBank/DDBJ whole genome shotgun (WGS) entry which is preliminary data.</text>
</comment>
<keyword evidence="3" id="KW-1185">Reference proteome</keyword>
<organism evidence="2 3">
    <name type="scientific">Naganishia liquefaciens</name>
    <dbReference type="NCBI Taxonomy" id="104408"/>
    <lineage>
        <taxon>Eukaryota</taxon>
        <taxon>Fungi</taxon>
        <taxon>Dikarya</taxon>
        <taxon>Basidiomycota</taxon>
        <taxon>Agaricomycotina</taxon>
        <taxon>Tremellomycetes</taxon>
        <taxon>Filobasidiales</taxon>
        <taxon>Filobasidiaceae</taxon>
        <taxon>Naganishia</taxon>
    </lineage>
</organism>
<protein>
    <submittedName>
        <fullName evidence="2">Uncharacterized protein</fullName>
    </submittedName>
</protein>